<dbReference type="OrthoDB" id="3801063at2759"/>
<accession>A0A6A6WXQ3</accession>
<dbReference type="Proteomes" id="UP000799757">
    <property type="component" value="Unassembled WGS sequence"/>
</dbReference>
<evidence type="ECO:0000313" key="2">
    <source>
        <dbReference type="Proteomes" id="UP000799757"/>
    </source>
</evidence>
<reference evidence="1" key="1">
    <citation type="journal article" date="2020" name="Stud. Mycol.">
        <title>101 Dothideomycetes genomes: a test case for predicting lifestyles and emergence of pathogens.</title>
        <authorList>
            <person name="Haridas S."/>
            <person name="Albert R."/>
            <person name="Binder M."/>
            <person name="Bloem J."/>
            <person name="Labutti K."/>
            <person name="Salamov A."/>
            <person name="Andreopoulos B."/>
            <person name="Baker S."/>
            <person name="Barry K."/>
            <person name="Bills G."/>
            <person name="Bluhm B."/>
            <person name="Cannon C."/>
            <person name="Castanera R."/>
            <person name="Culley D."/>
            <person name="Daum C."/>
            <person name="Ezra D."/>
            <person name="Gonzalez J."/>
            <person name="Henrissat B."/>
            <person name="Kuo A."/>
            <person name="Liang C."/>
            <person name="Lipzen A."/>
            <person name="Lutzoni F."/>
            <person name="Magnuson J."/>
            <person name="Mondo S."/>
            <person name="Nolan M."/>
            <person name="Ohm R."/>
            <person name="Pangilinan J."/>
            <person name="Park H.-J."/>
            <person name="Ramirez L."/>
            <person name="Alfaro M."/>
            <person name="Sun H."/>
            <person name="Tritt A."/>
            <person name="Yoshinaga Y."/>
            <person name="Zwiers L.-H."/>
            <person name="Turgeon B."/>
            <person name="Goodwin S."/>
            <person name="Spatafora J."/>
            <person name="Crous P."/>
            <person name="Grigoriev I."/>
        </authorList>
    </citation>
    <scope>NUCLEOTIDE SEQUENCE</scope>
    <source>
        <strain evidence="1">CBS 109.77</strain>
    </source>
</reference>
<organism evidence="1 2">
    <name type="scientific">Melanomma pulvis-pyrius CBS 109.77</name>
    <dbReference type="NCBI Taxonomy" id="1314802"/>
    <lineage>
        <taxon>Eukaryota</taxon>
        <taxon>Fungi</taxon>
        <taxon>Dikarya</taxon>
        <taxon>Ascomycota</taxon>
        <taxon>Pezizomycotina</taxon>
        <taxon>Dothideomycetes</taxon>
        <taxon>Pleosporomycetidae</taxon>
        <taxon>Pleosporales</taxon>
        <taxon>Melanommataceae</taxon>
        <taxon>Melanomma</taxon>
    </lineage>
</organism>
<keyword evidence="2" id="KW-1185">Reference proteome</keyword>
<sequence>MTNIQTVKDTEGSHAKRMFLPGSYDRYLIEASCRQIFATLIDRCRSGFRGPTQFNKALKPGKDCDPDRTAKCEERLRNVIQALTRNKRVCKDVLYEDWKILLLVNHPLAYDKEK</sequence>
<dbReference type="AlphaFoldDB" id="A0A6A6WXQ3"/>
<evidence type="ECO:0000313" key="1">
    <source>
        <dbReference type="EMBL" id="KAF2788876.1"/>
    </source>
</evidence>
<gene>
    <name evidence="1" type="ORF">K505DRAFT_213393</name>
</gene>
<dbReference type="EMBL" id="MU002179">
    <property type="protein sequence ID" value="KAF2788876.1"/>
    <property type="molecule type" value="Genomic_DNA"/>
</dbReference>
<feature type="non-terminal residue" evidence="1">
    <location>
        <position position="114"/>
    </location>
</feature>
<name>A0A6A6WXQ3_9PLEO</name>
<proteinExistence type="predicted"/>
<protein>
    <submittedName>
        <fullName evidence="1">Uncharacterized protein</fullName>
    </submittedName>
</protein>